<evidence type="ECO:0000256" key="2">
    <source>
        <dbReference type="ARBA" id="ARBA00022723"/>
    </source>
</evidence>
<feature type="domain" description="Peptidase M48" evidence="9">
    <location>
        <begin position="160"/>
        <end position="331"/>
    </location>
</feature>
<dbReference type="RefSeq" id="WP_238275931.1">
    <property type="nucleotide sequence ID" value="NZ_BPQR01000038.1"/>
</dbReference>
<feature type="compositionally biased region" description="Basic and acidic residues" evidence="7">
    <location>
        <begin position="363"/>
        <end position="372"/>
    </location>
</feature>
<keyword evidence="8" id="KW-1133">Transmembrane helix</keyword>
<evidence type="ECO:0000256" key="8">
    <source>
        <dbReference type="SAM" id="Phobius"/>
    </source>
</evidence>
<evidence type="ECO:0000259" key="9">
    <source>
        <dbReference type="Pfam" id="PF01435"/>
    </source>
</evidence>
<feature type="region of interest" description="Disordered" evidence="7">
    <location>
        <begin position="358"/>
        <end position="390"/>
    </location>
</feature>
<dbReference type="InterPro" id="IPR001915">
    <property type="entry name" value="Peptidase_M48"/>
</dbReference>
<name>A0ABQ4SUW7_9HYPH</name>
<dbReference type="PANTHER" id="PTHR22726:SF1">
    <property type="entry name" value="METALLOENDOPEPTIDASE OMA1, MITOCHONDRIAL"/>
    <property type="match status" value="1"/>
</dbReference>
<comment type="similarity">
    <text evidence="6">Belongs to the peptidase M48 family.</text>
</comment>
<evidence type="ECO:0000256" key="1">
    <source>
        <dbReference type="ARBA" id="ARBA00022670"/>
    </source>
</evidence>
<reference evidence="11" key="1">
    <citation type="journal article" date="2021" name="Front. Microbiol.">
        <title>Comprehensive Comparative Genomics and Phenotyping of Methylobacterium Species.</title>
        <authorList>
            <person name="Alessa O."/>
            <person name="Ogura Y."/>
            <person name="Fujitani Y."/>
            <person name="Takami H."/>
            <person name="Hayashi T."/>
            <person name="Sahin N."/>
            <person name="Tani A."/>
        </authorList>
    </citation>
    <scope>NUCLEOTIDE SEQUENCE</scope>
    <source>
        <strain evidence="11">LMG 23639</strain>
    </source>
</reference>
<feature type="domain" description="DUF7092" evidence="10">
    <location>
        <begin position="6"/>
        <end position="75"/>
    </location>
</feature>
<reference evidence="11" key="2">
    <citation type="submission" date="2021-08" db="EMBL/GenBank/DDBJ databases">
        <authorList>
            <person name="Tani A."/>
            <person name="Ola A."/>
            <person name="Ogura Y."/>
            <person name="Katsura K."/>
            <person name="Hayashi T."/>
        </authorList>
    </citation>
    <scope>NUCLEOTIDE SEQUENCE</scope>
    <source>
        <strain evidence="11">LMG 23639</strain>
    </source>
</reference>
<organism evidence="11 12">
    <name type="scientific">Methylobacterium jeotgali</name>
    <dbReference type="NCBI Taxonomy" id="381630"/>
    <lineage>
        <taxon>Bacteria</taxon>
        <taxon>Pseudomonadati</taxon>
        <taxon>Pseudomonadota</taxon>
        <taxon>Alphaproteobacteria</taxon>
        <taxon>Hyphomicrobiales</taxon>
        <taxon>Methylobacteriaceae</taxon>
        <taxon>Methylobacterium</taxon>
    </lineage>
</organism>
<dbReference type="Gene3D" id="3.30.2010.10">
    <property type="entry name" value="Metalloproteases ('zincins'), catalytic domain"/>
    <property type="match status" value="1"/>
</dbReference>
<proteinExistence type="inferred from homology"/>
<dbReference type="InterPro" id="IPR055518">
    <property type="entry name" value="DUF7092"/>
</dbReference>
<keyword evidence="8" id="KW-0472">Membrane</keyword>
<keyword evidence="12" id="KW-1185">Reference proteome</keyword>
<dbReference type="GO" id="GO:0008233">
    <property type="term" value="F:peptidase activity"/>
    <property type="evidence" value="ECO:0007669"/>
    <property type="project" value="UniProtKB-KW"/>
</dbReference>
<dbReference type="InterPro" id="IPR051156">
    <property type="entry name" value="Mito/Outer_Membr_Metalloprot"/>
</dbReference>
<gene>
    <name evidence="11" type="primary">bepA_3</name>
    <name evidence="11" type="ORF">AOPFMNJM_2328</name>
</gene>
<evidence type="ECO:0000256" key="7">
    <source>
        <dbReference type="SAM" id="MobiDB-lite"/>
    </source>
</evidence>
<dbReference type="Pfam" id="PF01435">
    <property type="entry name" value="Peptidase_M48"/>
    <property type="match status" value="1"/>
</dbReference>
<evidence type="ECO:0000256" key="6">
    <source>
        <dbReference type="RuleBase" id="RU003983"/>
    </source>
</evidence>
<keyword evidence="5 6" id="KW-0482">Metalloprotease</keyword>
<keyword evidence="4 6" id="KW-0862">Zinc</keyword>
<evidence type="ECO:0000313" key="11">
    <source>
        <dbReference type="EMBL" id="GJE07004.1"/>
    </source>
</evidence>
<comment type="caution">
    <text evidence="11">The sequence shown here is derived from an EMBL/GenBank/DDBJ whole genome shotgun (WGS) entry which is preliminary data.</text>
</comment>
<protein>
    <submittedName>
        <fullName evidence="11">Beta-barrel assembly-enhancing protease</fullName>
    </submittedName>
</protein>
<keyword evidence="1 6" id="KW-0645">Protease</keyword>
<dbReference type="Proteomes" id="UP001055102">
    <property type="component" value="Unassembled WGS sequence"/>
</dbReference>
<dbReference type="EMBL" id="BPQR01000038">
    <property type="protein sequence ID" value="GJE07004.1"/>
    <property type="molecule type" value="Genomic_DNA"/>
</dbReference>
<dbReference type="GO" id="GO:0006508">
    <property type="term" value="P:proteolysis"/>
    <property type="evidence" value="ECO:0007669"/>
    <property type="project" value="UniProtKB-KW"/>
</dbReference>
<dbReference type="Pfam" id="PF23368">
    <property type="entry name" value="DUF7092"/>
    <property type="match status" value="1"/>
</dbReference>
<evidence type="ECO:0000256" key="3">
    <source>
        <dbReference type="ARBA" id="ARBA00022801"/>
    </source>
</evidence>
<keyword evidence="8" id="KW-0812">Transmembrane</keyword>
<comment type="cofactor">
    <cofactor evidence="6">
        <name>Zn(2+)</name>
        <dbReference type="ChEBI" id="CHEBI:29105"/>
    </cofactor>
    <text evidence="6">Binds 1 zinc ion per subunit.</text>
</comment>
<evidence type="ECO:0000259" key="10">
    <source>
        <dbReference type="Pfam" id="PF23368"/>
    </source>
</evidence>
<evidence type="ECO:0000256" key="4">
    <source>
        <dbReference type="ARBA" id="ARBA00022833"/>
    </source>
</evidence>
<dbReference type="CDD" id="cd07332">
    <property type="entry name" value="M48C_Oma1_like"/>
    <property type="match status" value="1"/>
</dbReference>
<accession>A0ABQ4SUW7</accession>
<feature type="transmembrane region" description="Helical" evidence="8">
    <location>
        <begin position="97"/>
        <end position="124"/>
    </location>
</feature>
<keyword evidence="2" id="KW-0479">Metal-binding</keyword>
<keyword evidence="3 6" id="KW-0378">Hydrolase</keyword>
<evidence type="ECO:0000313" key="12">
    <source>
        <dbReference type="Proteomes" id="UP001055102"/>
    </source>
</evidence>
<dbReference type="PANTHER" id="PTHR22726">
    <property type="entry name" value="METALLOENDOPEPTIDASE OMA1"/>
    <property type="match status" value="1"/>
</dbReference>
<sequence>MQPITATGACFDGVSARPYPVTIRVTDRFEVRGEGVFHDWNLLDLRAADAAAPLMRVGPVGSLIRVEFTDATLAAVLPLRCPDLARRESEEGGTLRLVLWSIAAGVSVILVALFGVPLLAGVLAPMVPDAVEERLGAAVEGQIVDILGKPPLCTEAAGKAALDRLVAKLVAGRGLPGSVSVTVRRHKMANALTLPGARVIMLSDVLVKSETPDEFAAILAHELGHVATRDPTRSLIQSSGTAFLLSLVFGDLTGSTIIVAAGQAIVSAGYSRDAERRADAYAVDTLNAAGGNGAALASILERIAKDGDSETGAFLRSHPFTRERAASIRERAGPEAAGRRIIAEADWVALKGICPGLPAAKPSESKPSESKPKPPGPRRERKAPDEPVDL</sequence>
<evidence type="ECO:0000256" key="5">
    <source>
        <dbReference type="ARBA" id="ARBA00023049"/>
    </source>
</evidence>